<keyword evidence="3" id="KW-1185">Reference proteome</keyword>
<comment type="caution">
    <text evidence="2">The sequence shown here is derived from an EMBL/GenBank/DDBJ whole genome shotgun (WGS) entry which is preliminary data.</text>
</comment>
<keyword evidence="1" id="KW-1133">Transmembrane helix</keyword>
<protein>
    <submittedName>
        <fullName evidence="2">Uncharacterized protein</fullName>
    </submittedName>
</protein>
<evidence type="ECO:0000313" key="2">
    <source>
        <dbReference type="EMBL" id="MEA5392323.1"/>
    </source>
</evidence>
<dbReference type="EMBL" id="JAYGHX010000010">
    <property type="protein sequence ID" value="MEA5392323.1"/>
    <property type="molecule type" value="Genomic_DNA"/>
</dbReference>
<reference evidence="2 3" key="1">
    <citation type="submission" date="2023-12" db="EMBL/GenBank/DDBJ databases">
        <title>Baltic Sea Cyanobacteria.</title>
        <authorList>
            <person name="Delbaje E."/>
            <person name="Fewer D.P."/>
            <person name="Shishido T.K."/>
        </authorList>
    </citation>
    <scope>NUCLEOTIDE SEQUENCE [LARGE SCALE GENOMIC DNA]</scope>
    <source>
        <strain evidence="2 3">UHCC 0139</strain>
    </source>
</reference>
<accession>A0ABU5RX85</accession>
<dbReference type="Proteomes" id="UP001304461">
    <property type="component" value="Unassembled WGS sequence"/>
</dbReference>
<evidence type="ECO:0000313" key="3">
    <source>
        <dbReference type="Proteomes" id="UP001304461"/>
    </source>
</evidence>
<keyword evidence="1" id="KW-0472">Membrane</keyword>
<organism evidence="2 3">
    <name type="scientific">Cyanobium gracile UHCC 0139</name>
    <dbReference type="NCBI Taxonomy" id="3110308"/>
    <lineage>
        <taxon>Bacteria</taxon>
        <taxon>Bacillati</taxon>
        <taxon>Cyanobacteriota</taxon>
        <taxon>Cyanophyceae</taxon>
        <taxon>Synechococcales</taxon>
        <taxon>Prochlorococcaceae</taxon>
        <taxon>Cyanobium</taxon>
    </lineage>
</organism>
<keyword evidence="1" id="KW-0812">Transmembrane</keyword>
<gene>
    <name evidence="2" type="ORF">VB738_13755</name>
</gene>
<dbReference type="RefSeq" id="WP_323306280.1">
    <property type="nucleotide sequence ID" value="NZ_JAYGHX010000010.1"/>
</dbReference>
<name>A0ABU5RX85_9CYAN</name>
<sequence length="172" mass="18094">MTREHDPFRIPRAGWEVAPLAGLASVDLNHNGGAVTGGEFFSESTVGGVVLYATYQALLTALRTEALRKRGEIDRITQVRLVLSTSLESAKTGVAVGAALSVVLLVFPWLAAPMAVMGVLGSAKASLDLFHAFWDGLDAEQKLQVTVAAHEAGVNLRRFFSNTSDGAGTVAG</sequence>
<evidence type="ECO:0000256" key="1">
    <source>
        <dbReference type="SAM" id="Phobius"/>
    </source>
</evidence>
<feature type="transmembrane region" description="Helical" evidence="1">
    <location>
        <begin position="94"/>
        <end position="120"/>
    </location>
</feature>
<proteinExistence type="predicted"/>